<proteinExistence type="predicted"/>
<evidence type="ECO:0000313" key="3">
    <source>
        <dbReference type="Proteomes" id="UP000242427"/>
    </source>
</evidence>
<dbReference type="RefSeq" id="WP_106675220.1">
    <property type="nucleotide sequence ID" value="NZ_PXWG01000013.1"/>
</dbReference>
<reference evidence="2 3" key="1">
    <citation type="submission" date="2018-03" db="EMBL/GenBank/DDBJ databases">
        <title>Chitinolytic properties of Streptosporangium nondiastaticum TBG75A20.</title>
        <authorList>
            <person name="Gayathri V."/>
            <person name="Shiburaj S."/>
        </authorList>
    </citation>
    <scope>NUCLEOTIDE SEQUENCE [LARGE SCALE GENOMIC DNA]</scope>
    <source>
        <strain evidence="2 3">TBG75A20</strain>
    </source>
</reference>
<protein>
    <recommendedName>
        <fullName evidence="4">Lipoprotein</fullName>
    </recommendedName>
</protein>
<feature type="chain" id="PRO_5040965554" description="Lipoprotein" evidence="1">
    <location>
        <begin position="33"/>
        <end position="179"/>
    </location>
</feature>
<sequence length="179" mass="18551">MKGSRRWERCAALAGGAAVLAGLVAGCGGAGAQDGTRDAPRSPGRQMPPYWLDDAAPPAVARQLHVTVPATATEVKAAHQKGFQDDGLLLAFVLPSSEVAGFVARLAPERPLRTRQEPVAGAVKPATPFAHLGLPEPESLPGVREGQVCAPCRGDLNFLQVGVARAGEGTARVYLRGSD</sequence>
<evidence type="ECO:0008006" key="4">
    <source>
        <dbReference type="Google" id="ProtNLM"/>
    </source>
</evidence>
<comment type="caution">
    <text evidence="2">The sequence shown here is derived from an EMBL/GenBank/DDBJ whole genome shotgun (WGS) entry which is preliminary data.</text>
</comment>
<dbReference type="PROSITE" id="PS51257">
    <property type="entry name" value="PROKAR_LIPOPROTEIN"/>
    <property type="match status" value="1"/>
</dbReference>
<keyword evidence="3" id="KW-1185">Reference proteome</keyword>
<dbReference type="EMBL" id="PXWG01000013">
    <property type="protein sequence ID" value="PSJ29171.1"/>
    <property type="molecule type" value="Genomic_DNA"/>
</dbReference>
<dbReference type="AlphaFoldDB" id="A0A9X7PII9"/>
<feature type="signal peptide" evidence="1">
    <location>
        <begin position="1"/>
        <end position="32"/>
    </location>
</feature>
<accession>A0A9X7PII9</accession>
<gene>
    <name evidence="2" type="ORF">B7P34_08675</name>
</gene>
<organism evidence="2 3">
    <name type="scientific">Streptosporangium nondiastaticum</name>
    <dbReference type="NCBI Taxonomy" id="35764"/>
    <lineage>
        <taxon>Bacteria</taxon>
        <taxon>Bacillati</taxon>
        <taxon>Actinomycetota</taxon>
        <taxon>Actinomycetes</taxon>
        <taxon>Streptosporangiales</taxon>
        <taxon>Streptosporangiaceae</taxon>
        <taxon>Streptosporangium</taxon>
    </lineage>
</organism>
<evidence type="ECO:0000256" key="1">
    <source>
        <dbReference type="SAM" id="SignalP"/>
    </source>
</evidence>
<dbReference type="Proteomes" id="UP000242427">
    <property type="component" value="Unassembled WGS sequence"/>
</dbReference>
<keyword evidence="1" id="KW-0732">Signal</keyword>
<evidence type="ECO:0000313" key="2">
    <source>
        <dbReference type="EMBL" id="PSJ29171.1"/>
    </source>
</evidence>
<name>A0A9X7PII9_9ACTN</name>
<dbReference type="OrthoDB" id="4204758at2"/>